<dbReference type="SUPFAM" id="SSF53850">
    <property type="entry name" value="Periplasmic binding protein-like II"/>
    <property type="match status" value="1"/>
</dbReference>
<name>A0ABQ6GU94_9GAMM</name>
<dbReference type="PANTHER" id="PTHR30537">
    <property type="entry name" value="HTH-TYPE TRANSCRIPTIONAL REGULATOR"/>
    <property type="match status" value="1"/>
</dbReference>
<comment type="caution">
    <text evidence="6">The sequence shown here is derived from an EMBL/GenBank/DDBJ whole genome shotgun (WGS) entry which is preliminary data.</text>
</comment>
<dbReference type="EMBL" id="BSST01000001">
    <property type="protein sequence ID" value="GLX79511.1"/>
    <property type="molecule type" value="Genomic_DNA"/>
</dbReference>
<keyword evidence="7" id="KW-1185">Reference proteome</keyword>
<evidence type="ECO:0000313" key="6">
    <source>
        <dbReference type="EMBL" id="GLX79511.1"/>
    </source>
</evidence>
<keyword evidence="2" id="KW-0805">Transcription regulation</keyword>
<protein>
    <submittedName>
        <fullName evidence="6">LysR family transcriptional regulator</fullName>
    </submittedName>
</protein>
<dbReference type="InterPro" id="IPR036388">
    <property type="entry name" value="WH-like_DNA-bd_sf"/>
</dbReference>
<dbReference type="InterPro" id="IPR000847">
    <property type="entry name" value="LysR_HTH_N"/>
</dbReference>
<accession>A0ABQ6GU94</accession>
<dbReference type="Proteomes" id="UP001157186">
    <property type="component" value="Unassembled WGS sequence"/>
</dbReference>
<proteinExistence type="inferred from homology"/>
<keyword evidence="4" id="KW-0804">Transcription</keyword>
<dbReference type="InterPro" id="IPR058163">
    <property type="entry name" value="LysR-type_TF_proteobact-type"/>
</dbReference>
<dbReference type="Pfam" id="PF00126">
    <property type="entry name" value="HTH_1"/>
    <property type="match status" value="1"/>
</dbReference>
<dbReference type="RefSeq" id="WP_284245423.1">
    <property type="nucleotide sequence ID" value="NZ_BSST01000001.1"/>
</dbReference>
<evidence type="ECO:0000256" key="4">
    <source>
        <dbReference type="ARBA" id="ARBA00023163"/>
    </source>
</evidence>
<dbReference type="InterPro" id="IPR005119">
    <property type="entry name" value="LysR_subst-bd"/>
</dbReference>
<dbReference type="Gene3D" id="3.40.190.290">
    <property type="match status" value="1"/>
</dbReference>
<feature type="domain" description="HTH lysR-type" evidence="5">
    <location>
        <begin position="1"/>
        <end position="59"/>
    </location>
</feature>
<evidence type="ECO:0000256" key="3">
    <source>
        <dbReference type="ARBA" id="ARBA00023125"/>
    </source>
</evidence>
<dbReference type="InterPro" id="IPR036390">
    <property type="entry name" value="WH_DNA-bd_sf"/>
</dbReference>
<keyword evidence="3" id="KW-0238">DNA-binding</keyword>
<organism evidence="6 7">
    <name type="scientific">Thalassotalea insulae</name>
    <dbReference type="NCBI Taxonomy" id="2056778"/>
    <lineage>
        <taxon>Bacteria</taxon>
        <taxon>Pseudomonadati</taxon>
        <taxon>Pseudomonadota</taxon>
        <taxon>Gammaproteobacteria</taxon>
        <taxon>Alteromonadales</taxon>
        <taxon>Colwelliaceae</taxon>
        <taxon>Thalassotalea</taxon>
    </lineage>
</organism>
<gene>
    <name evidence="6" type="ORF">tinsulaeT_28510</name>
</gene>
<evidence type="ECO:0000256" key="2">
    <source>
        <dbReference type="ARBA" id="ARBA00023015"/>
    </source>
</evidence>
<sequence>MDKLKSMQSFVRLAELGSFTRVAEERNSSKSLISKEITMLENDLGVRLLHRSTRNLHLTLEGESYLARCKDILSQLESADAEVQGRHNLVKGRLKINAPMSLGLTDLSRLFADFITEYPEIELDLHLGDEKVDLVEQGFDLGFRVSSQTLDSAYVGKPLYQFNYHICVAKSYLAKHGPINHISQLSEHNCFNYSYRLGKGIWPLENGVQVSGNIRVNNTNFLMESIKRGLGIALIPEFVCREHLEQGEVVTILADVKRPKLTLYALYPSRLHVPPKLRICIEFFQRWFEQQYNNDSKL</sequence>
<evidence type="ECO:0000256" key="1">
    <source>
        <dbReference type="ARBA" id="ARBA00009437"/>
    </source>
</evidence>
<dbReference type="SUPFAM" id="SSF46785">
    <property type="entry name" value="Winged helix' DNA-binding domain"/>
    <property type="match status" value="1"/>
</dbReference>
<dbReference type="PANTHER" id="PTHR30537:SF35">
    <property type="entry name" value="TRANSCRIPTIONAL REGULATORY PROTEIN"/>
    <property type="match status" value="1"/>
</dbReference>
<evidence type="ECO:0000313" key="7">
    <source>
        <dbReference type="Proteomes" id="UP001157186"/>
    </source>
</evidence>
<dbReference type="Pfam" id="PF03466">
    <property type="entry name" value="LysR_substrate"/>
    <property type="match status" value="1"/>
</dbReference>
<dbReference type="CDD" id="cd08422">
    <property type="entry name" value="PBP2_CrgA_like"/>
    <property type="match status" value="1"/>
</dbReference>
<dbReference type="PROSITE" id="PS50931">
    <property type="entry name" value="HTH_LYSR"/>
    <property type="match status" value="1"/>
</dbReference>
<evidence type="ECO:0000259" key="5">
    <source>
        <dbReference type="PROSITE" id="PS50931"/>
    </source>
</evidence>
<comment type="similarity">
    <text evidence="1">Belongs to the LysR transcriptional regulatory family.</text>
</comment>
<reference evidence="6 7" key="1">
    <citation type="submission" date="2023-03" db="EMBL/GenBank/DDBJ databases">
        <title>Draft genome sequence of Thalassotalea insulae KCTC 62186T.</title>
        <authorList>
            <person name="Sawabe T."/>
        </authorList>
    </citation>
    <scope>NUCLEOTIDE SEQUENCE [LARGE SCALE GENOMIC DNA]</scope>
    <source>
        <strain evidence="6 7">KCTC 62186</strain>
    </source>
</reference>
<dbReference type="Gene3D" id="1.10.10.10">
    <property type="entry name" value="Winged helix-like DNA-binding domain superfamily/Winged helix DNA-binding domain"/>
    <property type="match status" value="1"/>
</dbReference>